<proteinExistence type="predicted"/>
<dbReference type="PANTHER" id="PTHR35371">
    <property type="entry name" value="INNER MEMBRANE PROTEIN"/>
    <property type="match status" value="1"/>
</dbReference>
<protein>
    <recommendedName>
        <fullName evidence="8">MAPEG family protein</fullName>
    </recommendedName>
</protein>
<keyword evidence="2 5" id="KW-0812">Transmembrane</keyword>
<dbReference type="GO" id="GO:0016020">
    <property type="term" value="C:membrane"/>
    <property type="evidence" value="ECO:0007669"/>
    <property type="project" value="UniProtKB-SubCell"/>
</dbReference>
<dbReference type="InterPro" id="IPR001129">
    <property type="entry name" value="Membr-assoc_MAPEG"/>
</dbReference>
<dbReference type="SUPFAM" id="SSF161084">
    <property type="entry name" value="MAPEG domain-like"/>
    <property type="match status" value="1"/>
</dbReference>
<dbReference type="Gene3D" id="1.20.120.550">
    <property type="entry name" value="Membrane associated eicosanoid/glutathione metabolism-like domain"/>
    <property type="match status" value="1"/>
</dbReference>
<name>A0A9W8EA00_9FUNG</name>
<evidence type="ECO:0000256" key="2">
    <source>
        <dbReference type="ARBA" id="ARBA00022692"/>
    </source>
</evidence>
<evidence type="ECO:0000256" key="3">
    <source>
        <dbReference type="ARBA" id="ARBA00022989"/>
    </source>
</evidence>
<gene>
    <name evidence="6" type="ORF">IWQ62_000138</name>
</gene>
<evidence type="ECO:0000313" key="7">
    <source>
        <dbReference type="Proteomes" id="UP001150925"/>
    </source>
</evidence>
<feature type="transmembrane region" description="Helical" evidence="5">
    <location>
        <begin position="61"/>
        <end position="88"/>
    </location>
</feature>
<dbReference type="PANTHER" id="PTHR35371:SF1">
    <property type="entry name" value="BLR7753 PROTEIN"/>
    <property type="match status" value="1"/>
</dbReference>
<evidence type="ECO:0008006" key="8">
    <source>
        <dbReference type="Google" id="ProtNLM"/>
    </source>
</evidence>
<comment type="caution">
    <text evidence="6">The sequence shown here is derived from an EMBL/GenBank/DDBJ whole genome shotgun (WGS) entry which is preliminary data.</text>
</comment>
<feature type="transmembrane region" description="Helical" evidence="5">
    <location>
        <begin position="143"/>
        <end position="164"/>
    </location>
</feature>
<keyword evidence="3 5" id="KW-1133">Transmembrane helix</keyword>
<dbReference type="Pfam" id="PF01124">
    <property type="entry name" value="MAPEG"/>
    <property type="match status" value="1"/>
</dbReference>
<sequence length="224" mass="24635">MTTKKPVVKDTSPVDWKVQAVLTPALAAASLFLIMAVQRIHLLAPAEWFVHQVVLKENADLALLGFTAVWTYYITNWVANLSMGFFASNGKIAMSNMRAQKAFLSGLPARLNAVHFNALETFPLFAAAVVSARIMGVPPHLRAGFAMIYVVARLVHAVSFALDLVLLRTLSYYVSVNTSLILLAFAANPQWYEKYEYYSGYTDAKLSSASKSAAKVASKLKKEL</sequence>
<comment type="subcellular location">
    <subcellularLocation>
        <location evidence="1">Membrane</location>
    </subcellularLocation>
</comment>
<reference evidence="6" key="1">
    <citation type="submission" date="2022-07" db="EMBL/GenBank/DDBJ databases">
        <title>Phylogenomic reconstructions and comparative analyses of Kickxellomycotina fungi.</title>
        <authorList>
            <person name="Reynolds N.K."/>
            <person name="Stajich J.E."/>
            <person name="Barry K."/>
            <person name="Grigoriev I.V."/>
            <person name="Crous P."/>
            <person name="Smith M.E."/>
        </authorList>
    </citation>
    <scope>NUCLEOTIDE SEQUENCE</scope>
    <source>
        <strain evidence="6">RSA 1196</strain>
    </source>
</reference>
<accession>A0A9W8EA00</accession>
<evidence type="ECO:0000256" key="4">
    <source>
        <dbReference type="ARBA" id="ARBA00023136"/>
    </source>
</evidence>
<dbReference type="OrthoDB" id="2122304at2759"/>
<evidence type="ECO:0000256" key="1">
    <source>
        <dbReference type="ARBA" id="ARBA00004370"/>
    </source>
</evidence>
<organism evidence="6 7">
    <name type="scientific">Dispira parvispora</name>
    <dbReference type="NCBI Taxonomy" id="1520584"/>
    <lineage>
        <taxon>Eukaryota</taxon>
        <taxon>Fungi</taxon>
        <taxon>Fungi incertae sedis</taxon>
        <taxon>Zoopagomycota</taxon>
        <taxon>Kickxellomycotina</taxon>
        <taxon>Dimargaritomycetes</taxon>
        <taxon>Dimargaritales</taxon>
        <taxon>Dimargaritaceae</taxon>
        <taxon>Dispira</taxon>
    </lineage>
</organism>
<dbReference type="EMBL" id="JANBPY010000004">
    <property type="protein sequence ID" value="KAJ1970169.1"/>
    <property type="molecule type" value="Genomic_DNA"/>
</dbReference>
<evidence type="ECO:0000313" key="6">
    <source>
        <dbReference type="EMBL" id="KAJ1970169.1"/>
    </source>
</evidence>
<keyword evidence="4 5" id="KW-0472">Membrane</keyword>
<keyword evidence="7" id="KW-1185">Reference proteome</keyword>
<dbReference type="AlphaFoldDB" id="A0A9W8EA00"/>
<dbReference type="Proteomes" id="UP001150925">
    <property type="component" value="Unassembled WGS sequence"/>
</dbReference>
<dbReference type="InterPro" id="IPR023352">
    <property type="entry name" value="MAPEG-like_dom_sf"/>
</dbReference>
<feature type="transmembrane region" description="Helical" evidence="5">
    <location>
        <begin position="21"/>
        <end position="41"/>
    </location>
</feature>
<evidence type="ECO:0000256" key="5">
    <source>
        <dbReference type="SAM" id="Phobius"/>
    </source>
</evidence>